<keyword evidence="1" id="KW-0479">Metal-binding</keyword>
<dbReference type="InParanoid" id="A0A0H2SC50"/>
<gene>
    <name evidence="6" type="ORF">SCHPADRAFT_313675</name>
</gene>
<keyword evidence="2 4" id="KW-0863">Zinc-finger</keyword>
<organism evidence="6 7">
    <name type="scientific">Schizopora paradoxa</name>
    <dbReference type="NCBI Taxonomy" id="27342"/>
    <lineage>
        <taxon>Eukaryota</taxon>
        <taxon>Fungi</taxon>
        <taxon>Dikarya</taxon>
        <taxon>Basidiomycota</taxon>
        <taxon>Agaricomycotina</taxon>
        <taxon>Agaricomycetes</taxon>
        <taxon>Hymenochaetales</taxon>
        <taxon>Schizoporaceae</taxon>
        <taxon>Schizopora</taxon>
    </lineage>
</organism>
<proteinExistence type="predicted"/>
<dbReference type="OrthoDB" id="5231159at2759"/>
<evidence type="ECO:0000313" key="7">
    <source>
        <dbReference type="Proteomes" id="UP000053477"/>
    </source>
</evidence>
<dbReference type="InterPro" id="IPR011990">
    <property type="entry name" value="TPR-like_helical_dom_sf"/>
</dbReference>
<dbReference type="PROSITE" id="PS01360">
    <property type="entry name" value="ZF_MYND_1"/>
    <property type="match status" value="1"/>
</dbReference>
<dbReference type="STRING" id="27342.A0A0H2SC50"/>
<dbReference type="SMART" id="SM00028">
    <property type="entry name" value="TPR"/>
    <property type="match status" value="2"/>
</dbReference>
<dbReference type="Pfam" id="PF01753">
    <property type="entry name" value="zf-MYND"/>
    <property type="match status" value="1"/>
</dbReference>
<evidence type="ECO:0000256" key="2">
    <source>
        <dbReference type="ARBA" id="ARBA00022771"/>
    </source>
</evidence>
<dbReference type="Gene3D" id="6.10.140.2220">
    <property type="match status" value="1"/>
</dbReference>
<keyword evidence="3" id="KW-0862">Zinc</keyword>
<evidence type="ECO:0000256" key="4">
    <source>
        <dbReference type="PROSITE-ProRule" id="PRU00134"/>
    </source>
</evidence>
<evidence type="ECO:0000259" key="5">
    <source>
        <dbReference type="PROSITE" id="PS50865"/>
    </source>
</evidence>
<dbReference type="Pfam" id="PF13424">
    <property type="entry name" value="TPR_12"/>
    <property type="match status" value="1"/>
</dbReference>
<protein>
    <recommendedName>
        <fullName evidence="5">MYND-type domain-containing protein</fullName>
    </recommendedName>
</protein>
<dbReference type="SUPFAM" id="SSF144232">
    <property type="entry name" value="HIT/MYND zinc finger-like"/>
    <property type="match status" value="1"/>
</dbReference>
<dbReference type="SUPFAM" id="SSF48452">
    <property type="entry name" value="TPR-like"/>
    <property type="match status" value="1"/>
</dbReference>
<sequence length="192" mass="21612">MSQHAAKQFHYTVNPRKEDLEYHNVAVPLNNEALLLSKRGDYAGAERLHLRALEVKIRALGTEDIRVAITYNELGETQLRLNKLDEAEVNLRHAVAIRDAHDKLSLDAAVSRENLAQLLEARFKLDQAKAERVRGAPSVCCGNAKCPGQLFKPENMMTCGFCKSVFYCSANCQSMDWTSRHKSLCRVSPRTI</sequence>
<accession>A0A0H2SC50</accession>
<keyword evidence="7" id="KW-1185">Reference proteome</keyword>
<dbReference type="EMBL" id="KQ085943">
    <property type="protein sequence ID" value="KLO14486.1"/>
    <property type="molecule type" value="Genomic_DNA"/>
</dbReference>
<feature type="domain" description="MYND-type" evidence="5">
    <location>
        <begin position="138"/>
        <end position="185"/>
    </location>
</feature>
<reference evidence="6 7" key="1">
    <citation type="submission" date="2015-04" db="EMBL/GenBank/DDBJ databases">
        <title>Complete genome sequence of Schizopora paradoxa KUC8140, a cosmopolitan wood degrader in East Asia.</title>
        <authorList>
            <consortium name="DOE Joint Genome Institute"/>
            <person name="Min B."/>
            <person name="Park H."/>
            <person name="Jang Y."/>
            <person name="Kim J.-J."/>
            <person name="Kim K.H."/>
            <person name="Pangilinan J."/>
            <person name="Lipzen A."/>
            <person name="Riley R."/>
            <person name="Grigoriev I.V."/>
            <person name="Spatafora J.W."/>
            <person name="Choi I.-G."/>
        </authorList>
    </citation>
    <scope>NUCLEOTIDE SEQUENCE [LARGE SCALE GENOMIC DNA]</scope>
    <source>
        <strain evidence="6 7">KUC8140</strain>
    </source>
</reference>
<dbReference type="PROSITE" id="PS50865">
    <property type="entry name" value="ZF_MYND_2"/>
    <property type="match status" value="1"/>
</dbReference>
<dbReference type="AlphaFoldDB" id="A0A0H2SC50"/>
<dbReference type="Gene3D" id="1.25.40.10">
    <property type="entry name" value="Tetratricopeptide repeat domain"/>
    <property type="match status" value="1"/>
</dbReference>
<dbReference type="InterPro" id="IPR019734">
    <property type="entry name" value="TPR_rpt"/>
</dbReference>
<dbReference type="GO" id="GO:0008270">
    <property type="term" value="F:zinc ion binding"/>
    <property type="evidence" value="ECO:0007669"/>
    <property type="project" value="UniProtKB-KW"/>
</dbReference>
<evidence type="ECO:0000313" key="6">
    <source>
        <dbReference type="EMBL" id="KLO14486.1"/>
    </source>
</evidence>
<evidence type="ECO:0000256" key="1">
    <source>
        <dbReference type="ARBA" id="ARBA00022723"/>
    </source>
</evidence>
<evidence type="ECO:0000256" key="3">
    <source>
        <dbReference type="ARBA" id="ARBA00022833"/>
    </source>
</evidence>
<dbReference type="InterPro" id="IPR002893">
    <property type="entry name" value="Znf_MYND"/>
</dbReference>
<name>A0A0H2SC50_9AGAM</name>
<dbReference type="Proteomes" id="UP000053477">
    <property type="component" value="Unassembled WGS sequence"/>
</dbReference>